<evidence type="ECO:0000256" key="3">
    <source>
        <dbReference type="ARBA" id="ARBA00022946"/>
    </source>
</evidence>
<dbReference type="Gene3D" id="1.10.3580.10">
    <property type="entry name" value="ATP12 ATPase"/>
    <property type="match status" value="1"/>
</dbReference>
<dbReference type="SUPFAM" id="SSF160909">
    <property type="entry name" value="ATP12-like"/>
    <property type="match status" value="1"/>
</dbReference>
<dbReference type="SMR" id="A0A482WHV7"/>
<dbReference type="Gene3D" id="3.30.2180.10">
    <property type="entry name" value="ATP12-like"/>
    <property type="match status" value="1"/>
</dbReference>
<gene>
    <name evidence="6" type="ORF">LSTR_LSTR004815</name>
</gene>
<comment type="similarity">
    <text evidence="2">Belongs to the ATP12 family.</text>
</comment>
<evidence type="ECO:0008006" key="8">
    <source>
        <dbReference type="Google" id="ProtNLM"/>
    </source>
</evidence>
<evidence type="ECO:0000313" key="6">
    <source>
        <dbReference type="EMBL" id="RZF33129.1"/>
    </source>
</evidence>
<accession>A0A482WHV7</accession>
<dbReference type="AlphaFoldDB" id="A0A482WHV7"/>
<evidence type="ECO:0000256" key="1">
    <source>
        <dbReference type="ARBA" id="ARBA00004173"/>
    </source>
</evidence>
<dbReference type="PANTHER" id="PTHR21013:SF10">
    <property type="entry name" value="ATP SYNTHASE MITOCHONDRIAL F1 COMPLEX ASSEMBLY FACTOR 2"/>
    <property type="match status" value="1"/>
</dbReference>
<keyword evidence="4" id="KW-0496">Mitochondrion</keyword>
<sequence length="275" mass="31391">MFKRLISKRFANFSVGLSHSRDSVRHYPAPIKRFYRKTGILKSDGQFEVTLDQRKLKTPMGRVFSVDSEALALAVAAEWDAQKTVIVQSNMHLTGLCSTAIDNPNNLNKFDLVQKILGYIETDAILFQPSNEKDLMGLQENEWLPIIDWFNDRYTTKIQPTEDISPPQISQDDKDKIQRHLLSYNFAAVNGFAFAIESLKSVILTLCCVDRHISIEKAVTLSRLEEEYQTEYWGRVEWAHDLSQLDLQARVAAAVLFIHLNSSLHFIKSKQMAAA</sequence>
<comment type="caution">
    <text evidence="6">The sequence shown here is derived from an EMBL/GenBank/DDBJ whole genome shotgun (WGS) entry which is preliminary data.</text>
</comment>
<dbReference type="GO" id="GO:0033615">
    <property type="term" value="P:mitochondrial proton-transporting ATP synthase complex assembly"/>
    <property type="evidence" value="ECO:0007669"/>
    <property type="project" value="TreeGrafter"/>
</dbReference>
<organism evidence="6 7">
    <name type="scientific">Laodelphax striatellus</name>
    <name type="common">Small brown planthopper</name>
    <name type="synonym">Delphax striatella</name>
    <dbReference type="NCBI Taxonomy" id="195883"/>
    <lineage>
        <taxon>Eukaryota</taxon>
        <taxon>Metazoa</taxon>
        <taxon>Ecdysozoa</taxon>
        <taxon>Arthropoda</taxon>
        <taxon>Hexapoda</taxon>
        <taxon>Insecta</taxon>
        <taxon>Pterygota</taxon>
        <taxon>Neoptera</taxon>
        <taxon>Paraneoptera</taxon>
        <taxon>Hemiptera</taxon>
        <taxon>Auchenorrhyncha</taxon>
        <taxon>Fulgoroidea</taxon>
        <taxon>Delphacidae</taxon>
        <taxon>Criomorphinae</taxon>
        <taxon>Laodelphax</taxon>
    </lineage>
</organism>
<evidence type="ECO:0000256" key="2">
    <source>
        <dbReference type="ARBA" id="ARBA00008231"/>
    </source>
</evidence>
<evidence type="ECO:0000313" key="7">
    <source>
        <dbReference type="Proteomes" id="UP000291343"/>
    </source>
</evidence>
<dbReference type="EMBL" id="QKKF02034760">
    <property type="protein sequence ID" value="RZF33129.1"/>
    <property type="molecule type" value="Genomic_DNA"/>
</dbReference>
<comment type="subcellular location">
    <subcellularLocation>
        <location evidence="1">Mitochondrion</location>
    </subcellularLocation>
</comment>
<dbReference type="Proteomes" id="UP000291343">
    <property type="component" value="Unassembled WGS sequence"/>
</dbReference>
<keyword evidence="7" id="KW-1185">Reference proteome</keyword>
<dbReference type="InterPro" id="IPR023335">
    <property type="entry name" value="ATP12_ortho_dom_sf"/>
</dbReference>
<keyword evidence="5" id="KW-0143">Chaperone</keyword>
<evidence type="ECO:0000256" key="5">
    <source>
        <dbReference type="ARBA" id="ARBA00023186"/>
    </source>
</evidence>
<dbReference type="FunCoup" id="A0A482WHV7">
    <property type="interactions" value="1698"/>
</dbReference>
<dbReference type="InParanoid" id="A0A482WHV7"/>
<reference evidence="6 7" key="1">
    <citation type="journal article" date="2017" name="Gigascience">
        <title>Genome sequence of the small brown planthopper, Laodelphax striatellus.</title>
        <authorList>
            <person name="Zhu J."/>
            <person name="Jiang F."/>
            <person name="Wang X."/>
            <person name="Yang P."/>
            <person name="Bao Y."/>
            <person name="Zhao W."/>
            <person name="Wang W."/>
            <person name="Lu H."/>
            <person name="Wang Q."/>
            <person name="Cui N."/>
            <person name="Li J."/>
            <person name="Chen X."/>
            <person name="Luo L."/>
            <person name="Yu J."/>
            <person name="Kang L."/>
            <person name="Cui F."/>
        </authorList>
    </citation>
    <scope>NUCLEOTIDE SEQUENCE [LARGE SCALE GENOMIC DNA]</scope>
    <source>
        <strain evidence="6">Lst14</strain>
    </source>
</reference>
<dbReference type="STRING" id="195883.A0A482WHV7"/>
<proteinExistence type="inferred from homology"/>
<dbReference type="OrthoDB" id="5673at2759"/>
<name>A0A482WHV7_LAOST</name>
<dbReference type="Pfam" id="PF07542">
    <property type="entry name" value="ATP12"/>
    <property type="match status" value="1"/>
</dbReference>
<evidence type="ECO:0000256" key="4">
    <source>
        <dbReference type="ARBA" id="ARBA00023128"/>
    </source>
</evidence>
<dbReference type="InterPro" id="IPR011419">
    <property type="entry name" value="ATP12_ATP_synth-F1-assembly"/>
</dbReference>
<dbReference type="PANTHER" id="PTHR21013">
    <property type="entry name" value="ATP SYNTHASE MITOCHONDRIAL F1 COMPLEX ASSEMBLY FACTOR 2/ATP12 PROTEIN, MITOCHONDRIAL PRECURSOR"/>
    <property type="match status" value="1"/>
</dbReference>
<keyword evidence="3" id="KW-0809">Transit peptide</keyword>
<protein>
    <recommendedName>
        <fullName evidence="8">ATP synthase mitochondrial F1 complex assembly factor 2</fullName>
    </recommendedName>
</protein>
<dbReference type="InterPro" id="IPR042272">
    <property type="entry name" value="ATP12_ATP_synth-F1-assembly_N"/>
</dbReference>
<dbReference type="GO" id="GO:0005739">
    <property type="term" value="C:mitochondrion"/>
    <property type="evidence" value="ECO:0007669"/>
    <property type="project" value="UniProtKB-SubCell"/>
</dbReference>